<dbReference type="Gene3D" id="1.10.357.10">
    <property type="entry name" value="Tetracycline Repressor, domain 2"/>
    <property type="match status" value="1"/>
</dbReference>
<dbReference type="Pfam" id="PF00440">
    <property type="entry name" value="TetR_N"/>
    <property type="match status" value="1"/>
</dbReference>
<proteinExistence type="predicted"/>
<sequence>MEKRTLSEKELLLYQAVIELLDEGMEVHQIKVSDITNRAGVGKGTAYEYFSSKEEMIAKAIYWHGNQRFLELVENLKRQKSLKDQLMEVFNFIENVVYKDNGCRQLFKLPQSEEKAQKEIEEKMKSAREYAQTVLELIAKQGREENSIHPEFSDFQIQAVAFPALFGYFVYLAQFEHVSEKSKESMREFTCANLLSILGKKPAVTLV</sequence>
<keyword evidence="1 2" id="KW-0238">DNA-binding</keyword>
<dbReference type="SUPFAM" id="SSF46689">
    <property type="entry name" value="Homeodomain-like"/>
    <property type="match status" value="1"/>
</dbReference>
<protein>
    <submittedName>
        <fullName evidence="4">TetR/AcrR family transcriptional regulator</fullName>
    </submittedName>
</protein>
<dbReference type="InterPro" id="IPR009057">
    <property type="entry name" value="Homeodomain-like_sf"/>
</dbReference>
<evidence type="ECO:0000256" key="1">
    <source>
        <dbReference type="ARBA" id="ARBA00023125"/>
    </source>
</evidence>
<evidence type="ECO:0000259" key="3">
    <source>
        <dbReference type="PROSITE" id="PS50977"/>
    </source>
</evidence>
<feature type="domain" description="HTH tetR-type" evidence="3">
    <location>
        <begin position="6"/>
        <end position="68"/>
    </location>
</feature>
<dbReference type="PANTHER" id="PTHR43479">
    <property type="entry name" value="ACREF/ENVCD OPERON REPRESSOR-RELATED"/>
    <property type="match status" value="1"/>
</dbReference>
<dbReference type="InterPro" id="IPR001647">
    <property type="entry name" value="HTH_TetR"/>
</dbReference>
<dbReference type="InterPro" id="IPR050624">
    <property type="entry name" value="HTH-type_Tx_Regulator"/>
</dbReference>
<dbReference type="Proteomes" id="UP000661649">
    <property type="component" value="Unassembled WGS sequence"/>
</dbReference>
<gene>
    <name evidence="4" type="ORF">H8712_05130</name>
</gene>
<comment type="caution">
    <text evidence="4">The sequence shown here is derived from an EMBL/GenBank/DDBJ whole genome shotgun (WGS) entry which is preliminary data.</text>
</comment>
<keyword evidence="5" id="KW-1185">Reference proteome</keyword>
<reference evidence="4 5" key="1">
    <citation type="submission" date="2020-08" db="EMBL/GenBank/DDBJ databases">
        <title>Genome public.</title>
        <authorList>
            <person name="Liu C."/>
            <person name="Sun Q."/>
        </authorList>
    </citation>
    <scope>NUCLEOTIDE SEQUENCE [LARGE SCALE GENOMIC DNA]</scope>
    <source>
        <strain evidence="4 5">3_YM_SP_D4_24.mj</strain>
    </source>
</reference>
<dbReference type="PANTHER" id="PTHR43479:SF11">
    <property type="entry name" value="ACREF_ENVCD OPERON REPRESSOR-RELATED"/>
    <property type="match status" value="1"/>
</dbReference>
<organism evidence="4 5">
    <name type="scientific">Blautia stercoris</name>
    <dbReference type="NCBI Taxonomy" id="871664"/>
    <lineage>
        <taxon>Bacteria</taxon>
        <taxon>Bacillati</taxon>
        <taxon>Bacillota</taxon>
        <taxon>Clostridia</taxon>
        <taxon>Lachnospirales</taxon>
        <taxon>Lachnospiraceae</taxon>
        <taxon>Blautia</taxon>
    </lineage>
</organism>
<evidence type="ECO:0000256" key="2">
    <source>
        <dbReference type="PROSITE-ProRule" id="PRU00335"/>
    </source>
</evidence>
<feature type="DNA-binding region" description="H-T-H motif" evidence="2">
    <location>
        <begin position="31"/>
        <end position="50"/>
    </location>
</feature>
<evidence type="ECO:0000313" key="4">
    <source>
        <dbReference type="EMBL" id="MBC8628000.1"/>
    </source>
</evidence>
<dbReference type="RefSeq" id="WP_117456052.1">
    <property type="nucleotide sequence ID" value="NZ_JACRTP010000002.1"/>
</dbReference>
<dbReference type="PROSITE" id="PS50977">
    <property type="entry name" value="HTH_TETR_2"/>
    <property type="match status" value="1"/>
</dbReference>
<accession>A0ABR7P9B6</accession>
<dbReference type="EMBL" id="JACRTP010000002">
    <property type="protein sequence ID" value="MBC8628000.1"/>
    <property type="molecule type" value="Genomic_DNA"/>
</dbReference>
<name>A0ABR7P9B6_9FIRM</name>
<evidence type="ECO:0000313" key="5">
    <source>
        <dbReference type="Proteomes" id="UP000661649"/>
    </source>
</evidence>